<dbReference type="AlphaFoldDB" id="A0A6J4QFB6"/>
<proteinExistence type="predicted"/>
<gene>
    <name evidence="1" type="ORF">AVDCRST_MAG14-148</name>
</gene>
<feature type="non-terminal residue" evidence="1">
    <location>
        <position position="52"/>
    </location>
</feature>
<name>A0A6J4QFB6_9ACTN</name>
<sequence>EPGGRGLRRGRVAVLALLRRGVWLLRQGDRFPGSPAPRCLCRSGSADVDLVV</sequence>
<organism evidence="1">
    <name type="scientific">uncultured Rubrobacteraceae bacterium</name>
    <dbReference type="NCBI Taxonomy" id="349277"/>
    <lineage>
        <taxon>Bacteria</taxon>
        <taxon>Bacillati</taxon>
        <taxon>Actinomycetota</taxon>
        <taxon>Rubrobacteria</taxon>
        <taxon>Rubrobacterales</taxon>
        <taxon>Rubrobacteraceae</taxon>
        <taxon>environmental samples</taxon>
    </lineage>
</organism>
<protein>
    <submittedName>
        <fullName evidence="1">Uncharacterized protein</fullName>
    </submittedName>
</protein>
<dbReference type="EMBL" id="CADCVG010000006">
    <property type="protein sequence ID" value="CAA9443292.1"/>
    <property type="molecule type" value="Genomic_DNA"/>
</dbReference>
<reference evidence="1" key="1">
    <citation type="submission" date="2020-02" db="EMBL/GenBank/DDBJ databases">
        <authorList>
            <person name="Meier V. D."/>
        </authorList>
    </citation>
    <scope>NUCLEOTIDE SEQUENCE</scope>
    <source>
        <strain evidence="1">AVDCRST_MAG14</strain>
    </source>
</reference>
<accession>A0A6J4QFB6</accession>
<feature type="non-terminal residue" evidence="1">
    <location>
        <position position="1"/>
    </location>
</feature>
<evidence type="ECO:0000313" key="1">
    <source>
        <dbReference type="EMBL" id="CAA9443292.1"/>
    </source>
</evidence>